<evidence type="ECO:0000256" key="1">
    <source>
        <dbReference type="SAM" id="MobiDB-lite"/>
    </source>
</evidence>
<sequence>MTDGTPRHRGMDEGPDLDRRDWRKDLYGPEHAVDGWQLGGQCVATDRMPVHRDRDEFREEPRGEQRATDGWDFLGGLALLVSLFGGSYALDVWIRRWPEAAPFIAVLGAVAMVAVIGGLLRWMDRASRARQGMTRRQELISARAWTFDVVGTVALAMASIPYLALFIRQDNWTDLGTAVACLLTSGLWLRKVLRLRGHRVPDPRRRRPGAAGSEGPR</sequence>
<dbReference type="AlphaFoldDB" id="A0A9X2HAS8"/>
<reference evidence="3" key="1">
    <citation type="submission" date="2022-06" db="EMBL/GenBank/DDBJ databases">
        <title>Rothia sp. isolated from sandalwood seedling.</title>
        <authorList>
            <person name="Tuikhar N."/>
            <person name="Kirdat K."/>
            <person name="Thorat V."/>
            <person name="Swetha P."/>
            <person name="Padma S."/>
            <person name="Sundararaj R."/>
            <person name="Yadav A."/>
        </authorList>
    </citation>
    <scope>NUCLEOTIDE SEQUENCE</scope>
    <source>
        <strain evidence="3">AR01</strain>
    </source>
</reference>
<organism evidence="3 4">
    <name type="scientific">Rothia santali</name>
    <dbReference type="NCBI Taxonomy" id="2949643"/>
    <lineage>
        <taxon>Bacteria</taxon>
        <taxon>Bacillati</taxon>
        <taxon>Actinomycetota</taxon>
        <taxon>Actinomycetes</taxon>
        <taxon>Micrococcales</taxon>
        <taxon>Micrococcaceae</taxon>
        <taxon>Rothia</taxon>
    </lineage>
</organism>
<feature type="transmembrane region" description="Helical" evidence="2">
    <location>
        <begin position="144"/>
        <end position="166"/>
    </location>
</feature>
<keyword evidence="2" id="KW-0812">Transmembrane</keyword>
<dbReference type="EMBL" id="JANAFB010000002">
    <property type="protein sequence ID" value="MCP3424715.1"/>
    <property type="molecule type" value="Genomic_DNA"/>
</dbReference>
<keyword evidence="4" id="KW-1185">Reference proteome</keyword>
<feature type="transmembrane region" description="Helical" evidence="2">
    <location>
        <begin position="100"/>
        <end position="123"/>
    </location>
</feature>
<accession>A0A9X2HAS8</accession>
<feature type="region of interest" description="Disordered" evidence="1">
    <location>
        <begin position="1"/>
        <end position="22"/>
    </location>
</feature>
<evidence type="ECO:0000313" key="3">
    <source>
        <dbReference type="EMBL" id="MCP3424715.1"/>
    </source>
</evidence>
<evidence type="ECO:0000313" key="4">
    <source>
        <dbReference type="Proteomes" id="UP001139502"/>
    </source>
</evidence>
<evidence type="ECO:0000256" key="2">
    <source>
        <dbReference type="SAM" id="Phobius"/>
    </source>
</evidence>
<feature type="transmembrane region" description="Helical" evidence="2">
    <location>
        <begin position="71"/>
        <end position="94"/>
    </location>
</feature>
<comment type="caution">
    <text evidence="3">The sequence shown here is derived from an EMBL/GenBank/DDBJ whole genome shotgun (WGS) entry which is preliminary data.</text>
</comment>
<dbReference type="RefSeq" id="WP_254164533.1">
    <property type="nucleotide sequence ID" value="NZ_JANAFB010000002.1"/>
</dbReference>
<name>A0A9X2HAS8_9MICC</name>
<dbReference type="Proteomes" id="UP001139502">
    <property type="component" value="Unassembled WGS sequence"/>
</dbReference>
<proteinExistence type="predicted"/>
<protein>
    <submittedName>
        <fullName evidence="3">Uncharacterized protein</fullName>
    </submittedName>
</protein>
<keyword evidence="2" id="KW-0472">Membrane</keyword>
<keyword evidence="2" id="KW-1133">Transmembrane helix</keyword>
<gene>
    <name evidence="3" type="ORF">NBM05_01355</name>
</gene>
<feature type="transmembrane region" description="Helical" evidence="2">
    <location>
        <begin position="172"/>
        <end position="189"/>
    </location>
</feature>